<reference evidence="3" key="3">
    <citation type="submission" date="2023-04" db="EMBL/GenBank/DDBJ databases">
        <title>Molecular characterization of the Integrative and Conjugative elements harboring multidrug-resistance gene from Glaesserella (Haemophilus) parasuis.</title>
        <authorList>
            <person name="Che Y."/>
            <person name="Zhou L."/>
        </authorList>
    </citation>
    <scope>NUCLEOTIDE SEQUENCE</scope>
    <source>
        <strain evidence="3">Z44</strain>
    </source>
</reference>
<dbReference type="EMBL" id="CP041334">
    <property type="protein sequence ID" value="QKY72676.1"/>
    <property type="molecule type" value="Genomic_DNA"/>
</dbReference>
<dbReference type="Proteomes" id="UP000662736">
    <property type="component" value="Chromosome"/>
</dbReference>
<evidence type="ECO:0000313" key="5">
    <source>
        <dbReference type="Proteomes" id="UP001222296"/>
    </source>
</evidence>
<evidence type="ECO:0000313" key="2">
    <source>
        <dbReference type="EMBL" id="QSX16274.1"/>
    </source>
</evidence>
<name>A0A1T0A9J6_GLAPU</name>
<accession>A0A1T0A9J6</accession>
<sequence>MNEGLLYSFIRYRPYIETEEFANVGILICNPDKKELKYRLVEANNERVNHFFNKQKNFNIIRDVLNNELDYITHQSFDLKDNDEMIRFFYNYTDRKEGVIQYSSPKILVSDNSEMELDRLFSSYI</sequence>
<dbReference type="Pfam" id="PF11236">
    <property type="entry name" value="DUF3037"/>
    <property type="match status" value="1"/>
</dbReference>
<proteinExistence type="predicted"/>
<dbReference type="InterPro" id="IPR021398">
    <property type="entry name" value="DUF3037"/>
</dbReference>
<dbReference type="EMBL" id="CP121769">
    <property type="protein sequence ID" value="WGE10882.1"/>
    <property type="molecule type" value="Genomic_DNA"/>
</dbReference>
<evidence type="ECO:0000313" key="3">
    <source>
        <dbReference type="EMBL" id="WGE10882.1"/>
    </source>
</evidence>
<dbReference type="KEGG" id="hpak:JT17_10845"/>
<protein>
    <submittedName>
        <fullName evidence="3">DUF3037 domain-containing protein</fullName>
    </submittedName>
</protein>
<dbReference type="Proteomes" id="UP001222296">
    <property type="component" value="Chromosome"/>
</dbReference>
<dbReference type="Proteomes" id="UP000509790">
    <property type="component" value="Chromosome"/>
</dbReference>
<dbReference type="RefSeq" id="WP_005711680.1">
    <property type="nucleotide sequence ID" value="NZ_CBCRUP010000053.1"/>
</dbReference>
<evidence type="ECO:0000313" key="4">
    <source>
        <dbReference type="Proteomes" id="UP000509790"/>
    </source>
</evidence>
<dbReference type="AlphaFoldDB" id="A0A1T0A9J6"/>
<gene>
    <name evidence="1" type="ORF">FLK62_05020</name>
    <name evidence="2" type="ORF">J1G54_07745</name>
    <name evidence="3" type="ORF">QBL01_04710</name>
</gene>
<evidence type="ECO:0000313" key="1">
    <source>
        <dbReference type="EMBL" id="QKY72676.1"/>
    </source>
</evidence>
<dbReference type="EMBL" id="CP071491">
    <property type="protein sequence ID" value="QSX16274.1"/>
    <property type="molecule type" value="Genomic_DNA"/>
</dbReference>
<reference evidence="2" key="2">
    <citation type="submission" date="2021-03" db="EMBL/GenBank/DDBJ databases">
        <title>Characterization of a novel Integrative Conjugative Element in Glaesserella parasuis.</title>
        <authorList>
            <person name="Hu G."/>
            <person name="Sun H."/>
        </authorList>
    </citation>
    <scope>NUCLEOTIDE SEQUENCE</scope>
    <source>
        <strain evidence="2">GHP1807</strain>
    </source>
</reference>
<organism evidence="3 5">
    <name type="scientific">Glaesserella parasuis</name>
    <name type="common">Haemophilus parasuis</name>
    <dbReference type="NCBI Taxonomy" id="738"/>
    <lineage>
        <taxon>Bacteria</taxon>
        <taxon>Pseudomonadati</taxon>
        <taxon>Pseudomonadota</taxon>
        <taxon>Gammaproteobacteria</taxon>
        <taxon>Pasteurellales</taxon>
        <taxon>Pasteurellaceae</taxon>
        <taxon>Glaesserella</taxon>
    </lineage>
</organism>
<reference evidence="1 4" key="1">
    <citation type="submission" date="2019-06" db="EMBL/GenBank/DDBJ databases">
        <title>Complete genome sequence of Haemophilus parasuis HPS412.</title>
        <authorList>
            <person name="Yang S."/>
            <person name="Huang C."/>
        </authorList>
    </citation>
    <scope>NUCLEOTIDE SEQUENCE [LARGE SCALE GENOMIC DNA]</scope>
    <source>
        <strain evidence="1 4">HPS412</strain>
    </source>
</reference>